<dbReference type="Pfam" id="PF14392">
    <property type="entry name" value="zf-CCHC_4"/>
    <property type="match status" value="1"/>
</dbReference>
<dbReference type="SUPFAM" id="SSF57756">
    <property type="entry name" value="Retrovirus zinc finger-like domains"/>
    <property type="match status" value="1"/>
</dbReference>
<dbReference type="PROSITE" id="PS50158">
    <property type="entry name" value="ZF_CCHC"/>
    <property type="match status" value="1"/>
</dbReference>
<keyword evidence="1" id="KW-0863">Zinc-finger</keyword>
<proteinExistence type="predicted"/>
<reference evidence="3" key="2">
    <citation type="journal article" date="2024" name="Plant">
        <title>Genomic evolution and insights into agronomic trait innovations of Sesamum species.</title>
        <authorList>
            <person name="Miao H."/>
            <person name="Wang L."/>
            <person name="Qu L."/>
            <person name="Liu H."/>
            <person name="Sun Y."/>
            <person name="Le M."/>
            <person name="Wang Q."/>
            <person name="Wei S."/>
            <person name="Zheng Y."/>
            <person name="Lin W."/>
            <person name="Duan Y."/>
            <person name="Cao H."/>
            <person name="Xiong S."/>
            <person name="Wang X."/>
            <person name="Wei L."/>
            <person name="Li C."/>
            <person name="Ma Q."/>
            <person name="Ju M."/>
            <person name="Zhao R."/>
            <person name="Li G."/>
            <person name="Mu C."/>
            <person name="Tian Q."/>
            <person name="Mei H."/>
            <person name="Zhang T."/>
            <person name="Gao T."/>
            <person name="Zhang H."/>
        </authorList>
    </citation>
    <scope>NUCLEOTIDE SEQUENCE</scope>
    <source>
        <strain evidence="3">KEN1</strain>
    </source>
</reference>
<keyword evidence="1" id="KW-0479">Metal-binding</keyword>
<evidence type="ECO:0000313" key="3">
    <source>
        <dbReference type="EMBL" id="KAL0402209.1"/>
    </source>
</evidence>
<dbReference type="InterPro" id="IPR040256">
    <property type="entry name" value="At4g02000-like"/>
</dbReference>
<evidence type="ECO:0000259" key="2">
    <source>
        <dbReference type="PROSITE" id="PS50158"/>
    </source>
</evidence>
<dbReference type="AlphaFoldDB" id="A0AAW2TBP5"/>
<reference evidence="3" key="1">
    <citation type="submission" date="2020-06" db="EMBL/GenBank/DDBJ databases">
        <authorList>
            <person name="Li T."/>
            <person name="Hu X."/>
            <person name="Zhang T."/>
            <person name="Song X."/>
            <person name="Zhang H."/>
            <person name="Dai N."/>
            <person name="Sheng W."/>
            <person name="Hou X."/>
            <person name="Wei L."/>
        </authorList>
    </citation>
    <scope>NUCLEOTIDE SEQUENCE</scope>
    <source>
        <strain evidence="3">KEN1</strain>
        <tissue evidence="3">Leaf</tissue>
    </source>
</reference>
<gene>
    <name evidence="3" type="ORF">Slati_4250800</name>
</gene>
<dbReference type="PANTHER" id="PTHR31286">
    <property type="entry name" value="GLYCINE-RICH CELL WALL STRUCTURAL PROTEIN 1.8-LIKE"/>
    <property type="match status" value="1"/>
</dbReference>
<keyword evidence="1" id="KW-0862">Zinc</keyword>
<sequence length="187" mass="21423">MKGDENPVQIDLSHSPFQVHIHGLPIRMMTIEVVEAIGARSCIVMDYATTQSQVGWESKTRVKVSLDVRKPLKRGLLLRSPGGDEIMVSFTYEKLPTFCYSCGVLGHIMRDCATWLEKLDRDQQRHSTYSDMINSSKSGPKMAVETSKNQEFFEDNLFKLTMEKTWQEVAEIYQKHPIAHLGLWDVM</sequence>
<comment type="caution">
    <text evidence="3">The sequence shown here is derived from an EMBL/GenBank/DDBJ whole genome shotgun (WGS) entry which is preliminary data.</text>
</comment>
<dbReference type="PANTHER" id="PTHR31286:SF167">
    <property type="entry name" value="OS09G0268800 PROTEIN"/>
    <property type="match status" value="1"/>
</dbReference>
<dbReference type="GO" id="GO:0003676">
    <property type="term" value="F:nucleic acid binding"/>
    <property type="evidence" value="ECO:0007669"/>
    <property type="project" value="InterPro"/>
</dbReference>
<dbReference type="InterPro" id="IPR025836">
    <property type="entry name" value="Zn_knuckle_CX2CX4HX4C"/>
</dbReference>
<dbReference type="InterPro" id="IPR001878">
    <property type="entry name" value="Znf_CCHC"/>
</dbReference>
<protein>
    <recommendedName>
        <fullName evidence="2">CCHC-type domain-containing protein</fullName>
    </recommendedName>
</protein>
<organism evidence="3">
    <name type="scientific">Sesamum latifolium</name>
    <dbReference type="NCBI Taxonomy" id="2727402"/>
    <lineage>
        <taxon>Eukaryota</taxon>
        <taxon>Viridiplantae</taxon>
        <taxon>Streptophyta</taxon>
        <taxon>Embryophyta</taxon>
        <taxon>Tracheophyta</taxon>
        <taxon>Spermatophyta</taxon>
        <taxon>Magnoliopsida</taxon>
        <taxon>eudicotyledons</taxon>
        <taxon>Gunneridae</taxon>
        <taxon>Pentapetalae</taxon>
        <taxon>asterids</taxon>
        <taxon>lamiids</taxon>
        <taxon>Lamiales</taxon>
        <taxon>Pedaliaceae</taxon>
        <taxon>Sesamum</taxon>
    </lineage>
</organism>
<name>A0AAW2TBP5_9LAMI</name>
<feature type="domain" description="CCHC-type" evidence="2">
    <location>
        <begin position="99"/>
        <end position="112"/>
    </location>
</feature>
<dbReference type="InterPro" id="IPR036875">
    <property type="entry name" value="Znf_CCHC_sf"/>
</dbReference>
<dbReference type="EMBL" id="JACGWN010000015">
    <property type="protein sequence ID" value="KAL0402209.1"/>
    <property type="molecule type" value="Genomic_DNA"/>
</dbReference>
<dbReference type="GO" id="GO:0008270">
    <property type="term" value="F:zinc ion binding"/>
    <property type="evidence" value="ECO:0007669"/>
    <property type="project" value="UniProtKB-KW"/>
</dbReference>
<accession>A0AAW2TBP5</accession>
<evidence type="ECO:0000256" key="1">
    <source>
        <dbReference type="PROSITE-ProRule" id="PRU00047"/>
    </source>
</evidence>